<accession>A0ABD3CBE7</accession>
<protein>
    <submittedName>
        <fullName evidence="2">Uncharacterized protein</fullName>
    </submittedName>
</protein>
<evidence type="ECO:0000313" key="2">
    <source>
        <dbReference type="EMBL" id="KAL3627178.1"/>
    </source>
</evidence>
<comment type="caution">
    <text evidence="2">The sequence shown here is derived from an EMBL/GenBank/DDBJ whole genome shotgun (WGS) entry which is preliminary data.</text>
</comment>
<keyword evidence="3" id="KW-1185">Reference proteome</keyword>
<feature type="compositionally biased region" description="Polar residues" evidence="1">
    <location>
        <begin position="25"/>
        <end position="38"/>
    </location>
</feature>
<evidence type="ECO:0000256" key="1">
    <source>
        <dbReference type="SAM" id="MobiDB-lite"/>
    </source>
</evidence>
<gene>
    <name evidence="2" type="ORF">CASFOL_028541</name>
</gene>
<dbReference type="EMBL" id="JAVIJP010000039">
    <property type="protein sequence ID" value="KAL3627178.1"/>
    <property type="molecule type" value="Genomic_DNA"/>
</dbReference>
<name>A0ABD3CBE7_9LAMI</name>
<feature type="region of interest" description="Disordered" evidence="1">
    <location>
        <begin position="1"/>
        <end position="38"/>
    </location>
</feature>
<sequence length="108" mass="11807">MARRAGDGGRSGLVSITTLEAAASPSPQRSQVTGRESATTVGRYGGARHYCFDLTVYEAMNLSRTLFPLRKLRTVALTHIRDGRGRFSRPLLVSWVGMLSTVISTHKN</sequence>
<dbReference type="Proteomes" id="UP001632038">
    <property type="component" value="Unassembled WGS sequence"/>
</dbReference>
<organism evidence="2 3">
    <name type="scientific">Castilleja foliolosa</name>
    <dbReference type="NCBI Taxonomy" id="1961234"/>
    <lineage>
        <taxon>Eukaryota</taxon>
        <taxon>Viridiplantae</taxon>
        <taxon>Streptophyta</taxon>
        <taxon>Embryophyta</taxon>
        <taxon>Tracheophyta</taxon>
        <taxon>Spermatophyta</taxon>
        <taxon>Magnoliopsida</taxon>
        <taxon>eudicotyledons</taxon>
        <taxon>Gunneridae</taxon>
        <taxon>Pentapetalae</taxon>
        <taxon>asterids</taxon>
        <taxon>lamiids</taxon>
        <taxon>Lamiales</taxon>
        <taxon>Orobanchaceae</taxon>
        <taxon>Pedicularideae</taxon>
        <taxon>Castillejinae</taxon>
        <taxon>Castilleja</taxon>
    </lineage>
</organism>
<proteinExistence type="predicted"/>
<evidence type="ECO:0000313" key="3">
    <source>
        <dbReference type="Proteomes" id="UP001632038"/>
    </source>
</evidence>
<reference evidence="3" key="1">
    <citation type="journal article" date="2024" name="IScience">
        <title>Strigolactones Initiate the Formation of Haustorium-like Structures in Castilleja.</title>
        <authorList>
            <person name="Buerger M."/>
            <person name="Peterson D."/>
            <person name="Chory J."/>
        </authorList>
    </citation>
    <scope>NUCLEOTIDE SEQUENCE [LARGE SCALE GENOMIC DNA]</scope>
</reference>
<dbReference type="AlphaFoldDB" id="A0ABD3CBE7"/>